<dbReference type="AlphaFoldDB" id="A0A5B8LK52"/>
<dbReference type="EMBL" id="CP042306">
    <property type="protein sequence ID" value="QDZ07480.1"/>
    <property type="molecule type" value="Genomic_DNA"/>
</dbReference>
<accession>A0A5B8LK52</accession>
<name>A0A5B8LK52_9SPHN</name>
<dbReference type="KEGG" id="spai:FPZ24_08280"/>
<dbReference type="Proteomes" id="UP000315673">
    <property type="component" value="Chromosome"/>
</dbReference>
<protein>
    <submittedName>
        <fullName evidence="1">Uncharacterized protein</fullName>
    </submittedName>
</protein>
<dbReference type="RefSeq" id="WP_146570967.1">
    <property type="nucleotide sequence ID" value="NZ_CP042306.1"/>
</dbReference>
<gene>
    <name evidence="1" type="ORF">FPZ24_08280</name>
</gene>
<keyword evidence="2" id="KW-1185">Reference proteome</keyword>
<sequence length="74" mass="8006">MKIERNIPMPVAVAKPQRPRVPVESMEIGDSVFIPGVKRTSGLGTVKGTALRAGLKFNFKSAVEGDGVRVWRTA</sequence>
<organism evidence="1 2">
    <name type="scientific">Sphingomonas panacisoli</name>
    <dbReference type="NCBI Taxonomy" id="1813879"/>
    <lineage>
        <taxon>Bacteria</taxon>
        <taxon>Pseudomonadati</taxon>
        <taxon>Pseudomonadota</taxon>
        <taxon>Alphaproteobacteria</taxon>
        <taxon>Sphingomonadales</taxon>
        <taxon>Sphingomonadaceae</taxon>
        <taxon>Sphingomonas</taxon>
    </lineage>
</organism>
<evidence type="ECO:0000313" key="1">
    <source>
        <dbReference type="EMBL" id="QDZ07480.1"/>
    </source>
</evidence>
<reference evidence="1 2" key="1">
    <citation type="submission" date="2019-07" db="EMBL/GenBank/DDBJ databases">
        <title>Full genome sequence of Sphingomonas sp. 4R-6-7(HKS19).</title>
        <authorList>
            <person name="Im W.-T."/>
        </authorList>
    </citation>
    <scope>NUCLEOTIDE SEQUENCE [LARGE SCALE GENOMIC DNA]</scope>
    <source>
        <strain evidence="1 2">HKS19</strain>
    </source>
</reference>
<evidence type="ECO:0000313" key="2">
    <source>
        <dbReference type="Proteomes" id="UP000315673"/>
    </source>
</evidence>
<proteinExistence type="predicted"/>